<feature type="domain" description="DUF5616" evidence="2">
    <location>
        <begin position="76"/>
        <end position="213"/>
    </location>
</feature>
<evidence type="ECO:0000259" key="2">
    <source>
        <dbReference type="Pfam" id="PF18481"/>
    </source>
</evidence>
<dbReference type="PANTHER" id="PTHR42252">
    <property type="entry name" value="DUF5616 DOMAIN-CONTAINING PROTEIN"/>
    <property type="match status" value="1"/>
</dbReference>
<name>A0A2S6HCQ1_9GAMM</name>
<sequence>MHLNDQALFSGEPLLRLRDAVYEFCWLLNRGYARHSVMQLVGDHHQLVKRQRLAISRAACSNTSRELRKATYLQIEQIKDRQLVIDGFNLIISVETAMAGGLLLRCCDGCIRDIAGIHGTYRLVHETRQAVELIGNVLQAFSPASVLWLFDKPVSNSGRLAERVRDIATVHHWNWQAELIDNPDQVIRNSGKVAITSDSAILDGGVQWVNLGAYLTTNHFHESWLIDFSDVLNEPE</sequence>
<comment type="caution">
    <text evidence="3">The sequence shown here is derived from an EMBL/GenBank/DDBJ whole genome shotgun (WGS) entry which is preliminary data.</text>
</comment>
<accession>A0A2S6HCQ1</accession>
<gene>
    <name evidence="3" type="ORF">B0F87_10685</name>
</gene>
<feature type="domain" description="DUF434" evidence="1">
    <location>
        <begin position="16"/>
        <end position="69"/>
    </location>
</feature>
<dbReference type="Pfam" id="PF18481">
    <property type="entry name" value="DUF5616"/>
    <property type="match status" value="1"/>
</dbReference>
<dbReference type="PANTHER" id="PTHR42252:SF1">
    <property type="entry name" value="DUF434 DOMAIN-CONTAINING PROTEIN"/>
    <property type="match status" value="1"/>
</dbReference>
<evidence type="ECO:0000259" key="1">
    <source>
        <dbReference type="Pfam" id="PF04256"/>
    </source>
</evidence>
<dbReference type="InterPro" id="IPR007368">
    <property type="entry name" value="DUF434"/>
</dbReference>
<dbReference type="Proteomes" id="UP000240010">
    <property type="component" value="Unassembled WGS sequence"/>
</dbReference>
<evidence type="ECO:0000313" key="4">
    <source>
        <dbReference type="Proteomes" id="UP000240010"/>
    </source>
</evidence>
<dbReference type="InterPro" id="IPR041652">
    <property type="entry name" value="DUF5616"/>
</dbReference>
<dbReference type="Pfam" id="PF04256">
    <property type="entry name" value="DUF434"/>
    <property type="match status" value="1"/>
</dbReference>
<dbReference type="EMBL" id="PTIZ01000006">
    <property type="protein sequence ID" value="PPK75238.1"/>
    <property type="molecule type" value="Genomic_DNA"/>
</dbReference>
<protein>
    <recommendedName>
        <fullName evidence="5">DUF434 domain-containing protein</fullName>
    </recommendedName>
</protein>
<evidence type="ECO:0008006" key="5">
    <source>
        <dbReference type="Google" id="ProtNLM"/>
    </source>
</evidence>
<proteinExistence type="predicted"/>
<dbReference type="AlphaFoldDB" id="A0A2S6HCQ1"/>
<reference evidence="3 4" key="1">
    <citation type="submission" date="2018-02" db="EMBL/GenBank/DDBJ databases">
        <title>Subsurface microbial communities from deep shales in Ohio and West Virginia, USA.</title>
        <authorList>
            <person name="Wrighton K."/>
        </authorList>
    </citation>
    <scope>NUCLEOTIDE SEQUENCE [LARGE SCALE GENOMIC DNA]</scope>
    <source>
        <strain evidence="3 4">OWC-DMM</strain>
    </source>
</reference>
<evidence type="ECO:0000313" key="3">
    <source>
        <dbReference type="EMBL" id="PPK75238.1"/>
    </source>
</evidence>
<organism evidence="3 4">
    <name type="scientific">Methylobacter tundripaludum</name>
    <dbReference type="NCBI Taxonomy" id="173365"/>
    <lineage>
        <taxon>Bacteria</taxon>
        <taxon>Pseudomonadati</taxon>
        <taxon>Pseudomonadota</taxon>
        <taxon>Gammaproteobacteria</taxon>
        <taxon>Methylococcales</taxon>
        <taxon>Methylococcaceae</taxon>
        <taxon>Methylobacter</taxon>
    </lineage>
</organism>